<protein>
    <recommendedName>
        <fullName evidence="8">SH3 and PX domain-containing protein 2A</fullName>
    </recommendedName>
</protein>
<dbReference type="InterPro" id="IPR036028">
    <property type="entry name" value="SH3-like_dom_sf"/>
</dbReference>
<evidence type="ECO:0000256" key="2">
    <source>
        <dbReference type="ARBA" id="ARBA00022737"/>
    </source>
</evidence>
<dbReference type="InterPro" id="IPR036871">
    <property type="entry name" value="PX_dom_sf"/>
</dbReference>
<dbReference type="InterPro" id="IPR051228">
    <property type="entry name" value="NADPH_Oxidase/PX-Domain"/>
</dbReference>
<keyword evidence="2" id="KW-0677">Repeat</keyword>
<comment type="caution">
    <text evidence="6">The sequence shown here is derived from an EMBL/GenBank/DDBJ whole genome shotgun (WGS) entry which is preliminary data.</text>
</comment>
<dbReference type="GO" id="GO:0035091">
    <property type="term" value="F:phosphatidylinositol binding"/>
    <property type="evidence" value="ECO:0007669"/>
    <property type="project" value="InterPro"/>
</dbReference>
<evidence type="ECO:0000313" key="7">
    <source>
        <dbReference type="Proteomes" id="UP000678393"/>
    </source>
</evidence>
<evidence type="ECO:0000313" key="6">
    <source>
        <dbReference type="EMBL" id="CAG5123314.1"/>
    </source>
</evidence>
<dbReference type="PANTHER" id="PTHR15706:SF2">
    <property type="entry name" value="SH3 AND PX DOMAIN-CONTAINING PROTEIN 2A"/>
    <property type="match status" value="1"/>
</dbReference>
<dbReference type="SUPFAM" id="SSF64268">
    <property type="entry name" value="PX domain"/>
    <property type="match status" value="1"/>
</dbReference>
<dbReference type="Gene3D" id="3.30.1520.10">
    <property type="entry name" value="Phox-like domain"/>
    <property type="match status" value="1"/>
</dbReference>
<gene>
    <name evidence="6" type="ORF">CUNI_LOCUS8872</name>
</gene>
<dbReference type="GO" id="GO:0042554">
    <property type="term" value="P:superoxide anion generation"/>
    <property type="evidence" value="ECO:0007669"/>
    <property type="project" value="TreeGrafter"/>
</dbReference>
<name>A0A8S3Z1V0_9EUPU</name>
<proteinExistence type="predicted"/>
<dbReference type="GO" id="GO:0005737">
    <property type="term" value="C:cytoplasm"/>
    <property type="evidence" value="ECO:0007669"/>
    <property type="project" value="InterPro"/>
</dbReference>
<feature type="domain" description="PX" evidence="5">
    <location>
        <begin position="3"/>
        <end position="127"/>
    </location>
</feature>
<dbReference type="Gene3D" id="2.30.30.40">
    <property type="entry name" value="SH3 Domains"/>
    <property type="match status" value="2"/>
</dbReference>
<feature type="non-terminal residue" evidence="6">
    <location>
        <position position="1"/>
    </location>
</feature>
<dbReference type="SUPFAM" id="SSF50044">
    <property type="entry name" value="SH3-domain"/>
    <property type="match status" value="2"/>
</dbReference>
<dbReference type="PANTHER" id="PTHR15706">
    <property type="entry name" value="SH3 MULTIPLE DOMAIN"/>
    <property type="match status" value="1"/>
</dbReference>
<dbReference type="InterPro" id="IPR001683">
    <property type="entry name" value="PX_dom"/>
</dbReference>
<evidence type="ECO:0000259" key="5">
    <source>
        <dbReference type="PROSITE" id="PS50195"/>
    </source>
</evidence>
<evidence type="ECO:0000256" key="3">
    <source>
        <dbReference type="PROSITE-ProRule" id="PRU00192"/>
    </source>
</evidence>
<dbReference type="InterPro" id="IPR001655">
    <property type="entry name" value="P47PHOX"/>
</dbReference>
<evidence type="ECO:0000256" key="1">
    <source>
        <dbReference type="ARBA" id="ARBA00022443"/>
    </source>
</evidence>
<feature type="domain" description="SH3" evidence="4">
    <location>
        <begin position="161"/>
        <end position="220"/>
    </location>
</feature>
<sequence length="274" mass="31485">MGKKIESIEVIDAEKRRQPSKHYVYVIVVTWSDGSRVIVYRRYSRFFDLQTRLLDHFPIEAGTIDPEKRLIPFLPGKIFFGRSQIKDVAMKRLREIDEYCKNLIKLPPHISECDDVLEFFEVEPEDLDPPTDKEEESLSFNSLLRPKSSQEIKAEKISRPKRFECYVAVAEYSVQAPGELSLKPGLKVEVLEKSDSGWWFVNSHDEQGWVPSTYLEREGGSDPLEKQGQKAGPGEEENYICIEKFDAAGADEVSLEKGSVVQVLQKNLDGWWLI</sequence>
<feature type="non-terminal residue" evidence="6">
    <location>
        <position position="274"/>
    </location>
</feature>
<dbReference type="EMBL" id="CAJHNH020001499">
    <property type="protein sequence ID" value="CAG5123314.1"/>
    <property type="molecule type" value="Genomic_DNA"/>
</dbReference>
<organism evidence="6 7">
    <name type="scientific">Candidula unifasciata</name>
    <dbReference type="NCBI Taxonomy" id="100452"/>
    <lineage>
        <taxon>Eukaryota</taxon>
        <taxon>Metazoa</taxon>
        <taxon>Spiralia</taxon>
        <taxon>Lophotrochozoa</taxon>
        <taxon>Mollusca</taxon>
        <taxon>Gastropoda</taxon>
        <taxon>Heterobranchia</taxon>
        <taxon>Euthyneura</taxon>
        <taxon>Panpulmonata</taxon>
        <taxon>Eupulmonata</taxon>
        <taxon>Stylommatophora</taxon>
        <taxon>Helicina</taxon>
        <taxon>Helicoidea</taxon>
        <taxon>Geomitridae</taxon>
        <taxon>Candidula</taxon>
    </lineage>
</organism>
<dbReference type="SMART" id="SM00312">
    <property type="entry name" value="PX"/>
    <property type="match status" value="1"/>
</dbReference>
<dbReference type="Pfam" id="PF00787">
    <property type="entry name" value="PX"/>
    <property type="match status" value="1"/>
</dbReference>
<evidence type="ECO:0000259" key="4">
    <source>
        <dbReference type="PROSITE" id="PS50002"/>
    </source>
</evidence>
<keyword evidence="7" id="KW-1185">Reference proteome</keyword>
<dbReference type="PROSITE" id="PS50195">
    <property type="entry name" value="PX"/>
    <property type="match status" value="1"/>
</dbReference>
<dbReference type="OrthoDB" id="10255964at2759"/>
<evidence type="ECO:0008006" key="8">
    <source>
        <dbReference type="Google" id="ProtNLM"/>
    </source>
</evidence>
<reference evidence="6" key="1">
    <citation type="submission" date="2021-04" db="EMBL/GenBank/DDBJ databases">
        <authorList>
            <consortium name="Molecular Ecology Group"/>
        </authorList>
    </citation>
    <scope>NUCLEOTIDE SEQUENCE</scope>
</reference>
<dbReference type="GO" id="GO:0016176">
    <property type="term" value="F:superoxide-generating NADPH oxidase activator activity"/>
    <property type="evidence" value="ECO:0007669"/>
    <property type="project" value="InterPro"/>
</dbReference>
<feature type="domain" description="SH3" evidence="4">
    <location>
        <begin position="234"/>
        <end position="274"/>
    </location>
</feature>
<dbReference type="SMART" id="SM00326">
    <property type="entry name" value="SH3"/>
    <property type="match status" value="1"/>
</dbReference>
<dbReference type="InterPro" id="IPR001452">
    <property type="entry name" value="SH3_domain"/>
</dbReference>
<accession>A0A8S3Z1V0</accession>
<dbReference type="AlphaFoldDB" id="A0A8S3Z1V0"/>
<dbReference type="CDD" id="cd11856">
    <property type="entry name" value="SH3_p47phox_like"/>
    <property type="match status" value="1"/>
</dbReference>
<dbReference type="PRINTS" id="PR00498">
    <property type="entry name" value="P47PHOX"/>
</dbReference>
<dbReference type="Pfam" id="PF00018">
    <property type="entry name" value="SH3_1"/>
    <property type="match status" value="2"/>
</dbReference>
<dbReference type="PROSITE" id="PS50002">
    <property type="entry name" value="SH3"/>
    <property type="match status" value="2"/>
</dbReference>
<dbReference type="Proteomes" id="UP000678393">
    <property type="component" value="Unassembled WGS sequence"/>
</dbReference>
<keyword evidence="1 3" id="KW-0728">SH3 domain</keyword>